<evidence type="ECO:0000256" key="1">
    <source>
        <dbReference type="ARBA" id="ARBA00004370"/>
    </source>
</evidence>
<evidence type="ECO:0000256" key="8">
    <source>
        <dbReference type="SAM" id="Phobius"/>
    </source>
</evidence>
<organism evidence="11 12">
    <name type="scientific">Diplogelasinospora grovesii</name>
    <dbReference type="NCBI Taxonomy" id="303347"/>
    <lineage>
        <taxon>Eukaryota</taxon>
        <taxon>Fungi</taxon>
        <taxon>Dikarya</taxon>
        <taxon>Ascomycota</taxon>
        <taxon>Pezizomycotina</taxon>
        <taxon>Sordariomycetes</taxon>
        <taxon>Sordariomycetidae</taxon>
        <taxon>Sordariales</taxon>
        <taxon>Diplogelasinosporaceae</taxon>
        <taxon>Diplogelasinospora</taxon>
    </lineage>
</organism>
<keyword evidence="6 8" id="KW-0472">Membrane</keyword>
<dbReference type="Pfam" id="PF16010">
    <property type="entry name" value="CDH-cyt"/>
    <property type="match status" value="1"/>
</dbReference>
<feature type="compositionally biased region" description="Basic and acidic residues" evidence="7">
    <location>
        <begin position="488"/>
        <end position="499"/>
    </location>
</feature>
<feature type="chain" id="PRO_5042938754" description="Cytochrome b561 domain-containing protein" evidence="9">
    <location>
        <begin position="26"/>
        <end position="516"/>
    </location>
</feature>
<dbReference type="InterPro" id="IPR006593">
    <property type="entry name" value="Cyt_b561/ferric_Rdtase_TM"/>
</dbReference>
<reference evidence="12" key="1">
    <citation type="journal article" date="2023" name="Mol. Phylogenet. Evol.">
        <title>Genome-scale phylogeny and comparative genomics of the fungal order Sordariales.</title>
        <authorList>
            <person name="Hensen N."/>
            <person name="Bonometti L."/>
            <person name="Westerberg I."/>
            <person name="Brannstrom I.O."/>
            <person name="Guillou S."/>
            <person name="Cros-Aarteil S."/>
            <person name="Calhoun S."/>
            <person name="Haridas S."/>
            <person name="Kuo A."/>
            <person name="Mondo S."/>
            <person name="Pangilinan J."/>
            <person name="Riley R."/>
            <person name="LaButti K."/>
            <person name="Andreopoulos B."/>
            <person name="Lipzen A."/>
            <person name="Chen C."/>
            <person name="Yan M."/>
            <person name="Daum C."/>
            <person name="Ng V."/>
            <person name="Clum A."/>
            <person name="Steindorff A."/>
            <person name="Ohm R.A."/>
            <person name="Martin F."/>
            <person name="Silar P."/>
            <person name="Natvig D.O."/>
            <person name="Lalanne C."/>
            <person name="Gautier V."/>
            <person name="Ament-Velasquez S.L."/>
            <person name="Kruys A."/>
            <person name="Hutchinson M.I."/>
            <person name="Powell A.J."/>
            <person name="Barry K."/>
            <person name="Miller A.N."/>
            <person name="Grigoriev I.V."/>
            <person name="Debuchy R."/>
            <person name="Gladieux P."/>
            <person name="Hiltunen Thoren M."/>
            <person name="Johannesson H."/>
        </authorList>
    </citation>
    <scope>NUCLEOTIDE SEQUENCE [LARGE SCALE GENOMIC DNA]</scope>
    <source>
        <strain evidence="12">CBS 340.73</strain>
    </source>
</reference>
<gene>
    <name evidence="11" type="ORF">QBC46DRAFT_392792</name>
</gene>
<dbReference type="Pfam" id="PF03188">
    <property type="entry name" value="Cytochrom_B561"/>
    <property type="match status" value="1"/>
</dbReference>
<evidence type="ECO:0000256" key="9">
    <source>
        <dbReference type="SAM" id="SignalP"/>
    </source>
</evidence>
<dbReference type="SMART" id="SM00665">
    <property type="entry name" value="B561"/>
    <property type="match status" value="1"/>
</dbReference>
<evidence type="ECO:0000256" key="6">
    <source>
        <dbReference type="ARBA" id="ARBA00023136"/>
    </source>
</evidence>
<feature type="compositionally biased region" description="Gly residues" evidence="7">
    <location>
        <begin position="436"/>
        <end position="463"/>
    </location>
</feature>
<evidence type="ECO:0000256" key="3">
    <source>
        <dbReference type="ARBA" id="ARBA00022692"/>
    </source>
</evidence>
<evidence type="ECO:0000313" key="11">
    <source>
        <dbReference type="EMBL" id="KAK3937408.1"/>
    </source>
</evidence>
<comment type="subcellular location">
    <subcellularLocation>
        <location evidence="1">Membrane</location>
    </subcellularLocation>
</comment>
<dbReference type="InterPro" id="IPR005018">
    <property type="entry name" value="DOMON_domain"/>
</dbReference>
<feature type="transmembrane region" description="Helical" evidence="8">
    <location>
        <begin position="240"/>
        <end position="266"/>
    </location>
</feature>
<evidence type="ECO:0000313" key="12">
    <source>
        <dbReference type="Proteomes" id="UP001303473"/>
    </source>
</evidence>
<dbReference type="PROSITE" id="PS50939">
    <property type="entry name" value="CYTOCHROME_B561"/>
    <property type="match status" value="1"/>
</dbReference>
<dbReference type="SUPFAM" id="SSF49344">
    <property type="entry name" value="CBD9-like"/>
    <property type="match status" value="1"/>
</dbReference>
<keyword evidence="2" id="KW-0813">Transport</keyword>
<feature type="compositionally biased region" description="Polar residues" evidence="7">
    <location>
        <begin position="424"/>
        <end position="434"/>
    </location>
</feature>
<dbReference type="PANTHER" id="PTHR47797:SF1">
    <property type="entry name" value="CYTOCHROME B561 DOMAIN-CONTAINING PROTEIN-RELATED"/>
    <property type="match status" value="1"/>
</dbReference>
<dbReference type="PANTHER" id="PTHR47797">
    <property type="entry name" value="DEHYDROGENASE, PUTATIVE (AFU_ORTHOLOGUE AFUA_8G05805)-RELATED"/>
    <property type="match status" value="1"/>
</dbReference>
<keyword evidence="3 8" id="KW-0812">Transmembrane</keyword>
<feature type="transmembrane region" description="Helical" evidence="8">
    <location>
        <begin position="375"/>
        <end position="395"/>
    </location>
</feature>
<feature type="transmembrane region" description="Helical" evidence="8">
    <location>
        <begin position="348"/>
        <end position="369"/>
    </location>
</feature>
<dbReference type="Gene3D" id="1.20.120.1770">
    <property type="match status" value="1"/>
</dbReference>
<comment type="caution">
    <text evidence="11">The sequence shown here is derived from an EMBL/GenBank/DDBJ whole genome shotgun (WGS) entry which is preliminary data.</text>
</comment>
<evidence type="ECO:0000259" key="10">
    <source>
        <dbReference type="PROSITE" id="PS50939"/>
    </source>
</evidence>
<dbReference type="Gene3D" id="2.60.40.1210">
    <property type="entry name" value="Cellobiose dehydrogenase, cytochrome domain"/>
    <property type="match status" value="1"/>
</dbReference>
<keyword evidence="12" id="KW-1185">Reference proteome</keyword>
<accession>A0AAN6N385</accession>
<feature type="transmembrane region" description="Helical" evidence="8">
    <location>
        <begin position="308"/>
        <end position="328"/>
    </location>
</feature>
<dbReference type="EMBL" id="MU853855">
    <property type="protein sequence ID" value="KAK3937408.1"/>
    <property type="molecule type" value="Genomic_DNA"/>
</dbReference>
<dbReference type="CDD" id="cd09630">
    <property type="entry name" value="CDH_like_cytochrome"/>
    <property type="match status" value="1"/>
</dbReference>
<dbReference type="GO" id="GO:0016020">
    <property type="term" value="C:membrane"/>
    <property type="evidence" value="ECO:0007669"/>
    <property type="project" value="UniProtKB-SubCell"/>
</dbReference>
<protein>
    <recommendedName>
        <fullName evidence="10">Cytochrome b561 domain-containing protein</fullName>
    </recommendedName>
</protein>
<keyword evidence="5 8" id="KW-1133">Transmembrane helix</keyword>
<dbReference type="InterPro" id="IPR015920">
    <property type="entry name" value="Cellobiose_DH-like_cyt"/>
</dbReference>
<feature type="region of interest" description="Disordered" evidence="7">
    <location>
        <begin position="403"/>
        <end position="516"/>
    </location>
</feature>
<dbReference type="CDD" id="cd08760">
    <property type="entry name" value="Cyt_b561_FRRS1_like"/>
    <property type="match status" value="1"/>
</dbReference>
<keyword evidence="9" id="KW-0732">Signal</keyword>
<feature type="domain" description="Cytochrome b561" evidence="10">
    <location>
        <begin position="204"/>
        <end position="402"/>
    </location>
</feature>
<name>A0AAN6N385_9PEZI</name>
<sequence>MLLDWRMWQIALWAATVFSSLLAHAQTTNNSSSSSSSSTTGNEKHVQATFVSPAQDLGFGLTVPDDASSPDLYFTLAAPYGIAWAAVGLGSDTMSGGPLVLMIYIDGSGNNVTFSPRISTGHVEPSVYSGLQVETLNGTGIFDDIYIFSGRCSNCRSWSGGSIDVASTGQKMIYATGPVGFVGSDDGDAPIGYHANYGSFTVDMTQAVGRAEAPVINAATSESSAFVVLGSNAQQGKRDWAAAFHAVIMVLVFVGLMPMGVAMLRIGRWVRWHGINQGVAALGVIVGAGLGIYISRRYNRSKSFGTPHQIVGLVVLLAVVVQFCLGFWHHRIFKRTQQTTKLAPWHVWLGRVVIVVGILNAFLGFPLALAPGYNYILAGLVIAIVPLFLCLLFWTRFFKASRGRRQQGPPPAYDPSGGVEPETWRQQQAQQNNDFPGGGGVGGWGGGGGGGEGGGWGGGGGGARRAPPPPTYDPTPDDQDIGLATMSPKEDRRRTERGAEVSTTNLGAEQTPREYV</sequence>
<proteinExistence type="predicted"/>
<dbReference type="Proteomes" id="UP001303473">
    <property type="component" value="Unassembled WGS sequence"/>
</dbReference>
<dbReference type="AlphaFoldDB" id="A0AAN6N385"/>
<evidence type="ECO:0000256" key="7">
    <source>
        <dbReference type="SAM" id="MobiDB-lite"/>
    </source>
</evidence>
<evidence type="ECO:0000256" key="4">
    <source>
        <dbReference type="ARBA" id="ARBA00022982"/>
    </source>
</evidence>
<evidence type="ECO:0000256" key="5">
    <source>
        <dbReference type="ARBA" id="ARBA00022989"/>
    </source>
</evidence>
<dbReference type="SMART" id="SM00664">
    <property type="entry name" value="DoH"/>
    <property type="match status" value="1"/>
</dbReference>
<keyword evidence="4" id="KW-0249">Electron transport</keyword>
<feature type="signal peptide" evidence="9">
    <location>
        <begin position="1"/>
        <end position="25"/>
    </location>
</feature>
<evidence type="ECO:0000256" key="2">
    <source>
        <dbReference type="ARBA" id="ARBA00022448"/>
    </source>
</evidence>
<feature type="transmembrane region" description="Helical" evidence="8">
    <location>
        <begin position="278"/>
        <end position="296"/>
    </location>
</feature>